<evidence type="ECO:0000313" key="3">
    <source>
        <dbReference type="Proteomes" id="UP000886523"/>
    </source>
</evidence>
<evidence type="ECO:0000313" key="2">
    <source>
        <dbReference type="EMBL" id="KAF9512748.1"/>
    </source>
</evidence>
<comment type="caution">
    <text evidence="2">The sequence shown here is derived from an EMBL/GenBank/DDBJ whole genome shotgun (WGS) entry which is preliminary data.</text>
</comment>
<dbReference type="EMBL" id="MU128982">
    <property type="protein sequence ID" value="KAF9512748.1"/>
    <property type="molecule type" value="Genomic_DNA"/>
</dbReference>
<organism evidence="2 3">
    <name type="scientific">Hydnum rufescens UP504</name>
    <dbReference type="NCBI Taxonomy" id="1448309"/>
    <lineage>
        <taxon>Eukaryota</taxon>
        <taxon>Fungi</taxon>
        <taxon>Dikarya</taxon>
        <taxon>Basidiomycota</taxon>
        <taxon>Agaricomycotina</taxon>
        <taxon>Agaricomycetes</taxon>
        <taxon>Cantharellales</taxon>
        <taxon>Hydnaceae</taxon>
        <taxon>Hydnum</taxon>
    </lineage>
</organism>
<sequence>MSVIRSRADREEVGTVRLRRGFGTMNKFTPPKTMPPISRLPKTHAPTRRISPCYVLDGWLNTSDE</sequence>
<keyword evidence="3" id="KW-1185">Reference proteome</keyword>
<feature type="region of interest" description="Disordered" evidence="1">
    <location>
        <begin position="23"/>
        <end position="45"/>
    </location>
</feature>
<reference evidence="2" key="1">
    <citation type="journal article" date="2020" name="Nat. Commun.">
        <title>Large-scale genome sequencing of mycorrhizal fungi provides insights into the early evolution of symbiotic traits.</title>
        <authorList>
            <person name="Miyauchi S."/>
            <person name="Kiss E."/>
            <person name="Kuo A."/>
            <person name="Drula E."/>
            <person name="Kohler A."/>
            <person name="Sanchez-Garcia M."/>
            <person name="Morin E."/>
            <person name="Andreopoulos B."/>
            <person name="Barry K.W."/>
            <person name="Bonito G."/>
            <person name="Buee M."/>
            <person name="Carver A."/>
            <person name="Chen C."/>
            <person name="Cichocki N."/>
            <person name="Clum A."/>
            <person name="Culley D."/>
            <person name="Crous P.W."/>
            <person name="Fauchery L."/>
            <person name="Girlanda M."/>
            <person name="Hayes R.D."/>
            <person name="Keri Z."/>
            <person name="LaButti K."/>
            <person name="Lipzen A."/>
            <person name="Lombard V."/>
            <person name="Magnuson J."/>
            <person name="Maillard F."/>
            <person name="Murat C."/>
            <person name="Nolan M."/>
            <person name="Ohm R.A."/>
            <person name="Pangilinan J."/>
            <person name="Pereira M.F."/>
            <person name="Perotto S."/>
            <person name="Peter M."/>
            <person name="Pfister S."/>
            <person name="Riley R."/>
            <person name="Sitrit Y."/>
            <person name="Stielow J.B."/>
            <person name="Szollosi G."/>
            <person name="Zifcakova L."/>
            <person name="Stursova M."/>
            <person name="Spatafora J.W."/>
            <person name="Tedersoo L."/>
            <person name="Vaario L.M."/>
            <person name="Yamada A."/>
            <person name="Yan M."/>
            <person name="Wang P."/>
            <person name="Xu J."/>
            <person name="Bruns T."/>
            <person name="Baldrian P."/>
            <person name="Vilgalys R."/>
            <person name="Dunand C."/>
            <person name="Henrissat B."/>
            <person name="Grigoriev I.V."/>
            <person name="Hibbett D."/>
            <person name="Nagy L.G."/>
            <person name="Martin F.M."/>
        </authorList>
    </citation>
    <scope>NUCLEOTIDE SEQUENCE</scope>
    <source>
        <strain evidence="2">UP504</strain>
    </source>
</reference>
<accession>A0A9P6AVI1</accession>
<protein>
    <submittedName>
        <fullName evidence="2">Uncharacterized protein</fullName>
    </submittedName>
</protein>
<proteinExistence type="predicted"/>
<name>A0A9P6AVI1_9AGAM</name>
<dbReference type="AlphaFoldDB" id="A0A9P6AVI1"/>
<gene>
    <name evidence="2" type="ORF">BS47DRAFT_1344988</name>
</gene>
<evidence type="ECO:0000256" key="1">
    <source>
        <dbReference type="SAM" id="MobiDB-lite"/>
    </source>
</evidence>
<dbReference type="Proteomes" id="UP000886523">
    <property type="component" value="Unassembled WGS sequence"/>
</dbReference>